<evidence type="ECO:0008006" key="3">
    <source>
        <dbReference type="Google" id="ProtNLM"/>
    </source>
</evidence>
<dbReference type="Proteomes" id="UP000597656">
    <property type="component" value="Unassembled WGS sequence"/>
</dbReference>
<reference evidence="2" key="1">
    <citation type="journal article" date="2019" name="Int. J. Syst. Evol. Microbiol.">
        <title>The Global Catalogue of Microorganisms (GCM) 10K type strain sequencing project: providing services to taxonomists for standard genome sequencing and annotation.</title>
        <authorList>
            <consortium name="The Broad Institute Genomics Platform"/>
            <consortium name="The Broad Institute Genome Sequencing Center for Infectious Disease"/>
            <person name="Wu L."/>
            <person name="Ma J."/>
        </authorList>
    </citation>
    <scope>NUCLEOTIDE SEQUENCE [LARGE SCALE GENOMIC DNA]</scope>
    <source>
        <strain evidence="2">CGMCC 4.7319</strain>
    </source>
</reference>
<sequence>MPIRSPANLLYGQTTDRGVPGRVAVTGESSAQESAQAYALERYYAQSGGPLTGILTGGVSTILAAARSVQAAAEAGALQHDPEAVDTAIKKLDDFTAVLEKMGRRAVRLATKTPLGGGYADQIGELNRGIGEIAKSEVVPDLIKAISELKAQLDKSRKSYRNVEEGTSGTFKQL</sequence>
<keyword evidence="2" id="KW-1185">Reference proteome</keyword>
<organism evidence="1 2">
    <name type="scientific">Lentzea pudingi</name>
    <dbReference type="NCBI Taxonomy" id="1789439"/>
    <lineage>
        <taxon>Bacteria</taxon>
        <taxon>Bacillati</taxon>
        <taxon>Actinomycetota</taxon>
        <taxon>Actinomycetes</taxon>
        <taxon>Pseudonocardiales</taxon>
        <taxon>Pseudonocardiaceae</taxon>
        <taxon>Lentzea</taxon>
    </lineage>
</organism>
<name>A0ABQ2ILF5_9PSEU</name>
<evidence type="ECO:0000313" key="2">
    <source>
        <dbReference type="Proteomes" id="UP000597656"/>
    </source>
</evidence>
<accession>A0ABQ2ILF5</accession>
<gene>
    <name evidence="1" type="ORF">GCM10011609_68250</name>
</gene>
<dbReference type="EMBL" id="BMNC01000014">
    <property type="protein sequence ID" value="GGN17662.1"/>
    <property type="molecule type" value="Genomic_DNA"/>
</dbReference>
<protein>
    <recommendedName>
        <fullName evidence="3">Excreted virulence factor EspC, type VII ESX diderm</fullName>
    </recommendedName>
</protein>
<comment type="caution">
    <text evidence="1">The sequence shown here is derived from an EMBL/GenBank/DDBJ whole genome shotgun (WGS) entry which is preliminary data.</text>
</comment>
<proteinExistence type="predicted"/>
<evidence type="ECO:0000313" key="1">
    <source>
        <dbReference type="EMBL" id="GGN17662.1"/>
    </source>
</evidence>